<protein>
    <submittedName>
        <fullName evidence="9">Binding-protein-dependent transport systems inner membrane component</fullName>
    </submittedName>
</protein>
<keyword evidence="5 7" id="KW-1133">Transmembrane helix</keyword>
<feature type="transmembrane region" description="Helical" evidence="7">
    <location>
        <begin position="226"/>
        <end position="252"/>
    </location>
</feature>
<comment type="similarity">
    <text evidence="7">Belongs to the binding-protein-dependent transport system permease family.</text>
</comment>
<keyword evidence="3" id="KW-1003">Cell membrane</keyword>
<dbReference type="KEGG" id="bse:Bsel_3209"/>
<proteinExistence type="inferred from homology"/>
<dbReference type="OrthoDB" id="9773683at2"/>
<feature type="transmembrane region" description="Helical" evidence="7">
    <location>
        <begin position="142"/>
        <end position="162"/>
    </location>
</feature>
<feature type="domain" description="ABC transmembrane type-1" evidence="8">
    <location>
        <begin position="94"/>
        <end position="291"/>
    </location>
</feature>
<evidence type="ECO:0000256" key="6">
    <source>
        <dbReference type="ARBA" id="ARBA00023136"/>
    </source>
</evidence>
<evidence type="ECO:0000256" key="5">
    <source>
        <dbReference type="ARBA" id="ARBA00022989"/>
    </source>
</evidence>
<dbReference type="STRING" id="439292.Bsel_3209"/>
<keyword evidence="10" id="KW-1185">Reference proteome</keyword>
<dbReference type="PANTHER" id="PTHR43163">
    <property type="entry name" value="DIPEPTIDE TRANSPORT SYSTEM PERMEASE PROTEIN DPPB-RELATED"/>
    <property type="match status" value="1"/>
</dbReference>
<dbReference type="PANTHER" id="PTHR43163:SF2">
    <property type="entry name" value="ABC TRANSPORTER PERMEASE PROTEIN"/>
    <property type="match status" value="1"/>
</dbReference>
<dbReference type="HOGENOM" id="CLU_036879_0_0_9"/>
<keyword evidence="2 7" id="KW-0813">Transport</keyword>
<name>D6Y1A4_BACIE</name>
<dbReference type="GO" id="GO:0005886">
    <property type="term" value="C:plasma membrane"/>
    <property type="evidence" value="ECO:0007669"/>
    <property type="project" value="UniProtKB-SubCell"/>
</dbReference>
<dbReference type="InterPro" id="IPR035906">
    <property type="entry name" value="MetI-like_sf"/>
</dbReference>
<comment type="subcellular location">
    <subcellularLocation>
        <location evidence="1 7">Cell membrane</location>
        <topology evidence="1 7">Multi-pass membrane protein</topology>
    </subcellularLocation>
</comment>
<dbReference type="Gene3D" id="1.10.3720.10">
    <property type="entry name" value="MetI-like"/>
    <property type="match status" value="1"/>
</dbReference>
<dbReference type="RefSeq" id="WP_013174095.1">
    <property type="nucleotide sequence ID" value="NC_014219.1"/>
</dbReference>
<sequence>MKKFLLQRLLQLIPVLIIMTFIVFSLVYVAGDPVALMLPEEATQEDVQRMQESLGLNEPFYKQYGIFLWNAMQGDFGMSYRYNQDAMSIVLERLPATFELAAASMVFATIIAIPMGIWSATRRNTFIDLFITGSSVLGKAMPNFWLGIMFILLLAVNTQIFPVSGRGTIMHVILPAFTLGTAVAAEMTRLTRSNMIEILQQDYVRTAKAKGIATGFVVYKHSFRNALIPVITIMALQTSTLVGGAIVTEQVFAWPGIGQLLVQAVNARDMAIVQAAVFIIALLVIGINLIADILYRMLDPRIKF</sequence>
<evidence type="ECO:0000256" key="1">
    <source>
        <dbReference type="ARBA" id="ARBA00004651"/>
    </source>
</evidence>
<keyword evidence="4 7" id="KW-0812">Transmembrane</keyword>
<dbReference type="AlphaFoldDB" id="D6Y1A4"/>
<accession>D6Y1A4</accession>
<dbReference type="CDD" id="cd06261">
    <property type="entry name" value="TM_PBP2"/>
    <property type="match status" value="1"/>
</dbReference>
<evidence type="ECO:0000256" key="4">
    <source>
        <dbReference type="ARBA" id="ARBA00022692"/>
    </source>
</evidence>
<evidence type="ECO:0000256" key="3">
    <source>
        <dbReference type="ARBA" id="ARBA00022475"/>
    </source>
</evidence>
<evidence type="ECO:0000256" key="7">
    <source>
        <dbReference type="RuleBase" id="RU363032"/>
    </source>
</evidence>
<feature type="transmembrane region" description="Helical" evidence="7">
    <location>
        <begin position="100"/>
        <end position="121"/>
    </location>
</feature>
<evidence type="ECO:0000259" key="8">
    <source>
        <dbReference type="PROSITE" id="PS50928"/>
    </source>
</evidence>
<feature type="transmembrane region" description="Helical" evidence="7">
    <location>
        <begin position="12"/>
        <end position="31"/>
    </location>
</feature>
<evidence type="ECO:0000313" key="10">
    <source>
        <dbReference type="Proteomes" id="UP000000271"/>
    </source>
</evidence>
<dbReference type="InterPro" id="IPR000515">
    <property type="entry name" value="MetI-like"/>
</dbReference>
<organism evidence="9 10">
    <name type="scientific">Bacillus selenitireducens (strain ATCC 700615 / DSM 15326 / MLS10)</name>
    <dbReference type="NCBI Taxonomy" id="439292"/>
    <lineage>
        <taxon>Bacteria</taxon>
        <taxon>Bacillati</taxon>
        <taxon>Bacillota</taxon>
        <taxon>Bacilli</taxon>
        <taxon>Bacillales</taxon>
        <taxon>Bacillaceae</taxon>
        <taxon>Salisediminibacterium</taxon>
    </lineage>
</organism>
<gene>
    <name evidence="9" type="ordered locus">Bsel_3209</name>
</gene>
<dbReference type="PROSITE" id="PS50928">
    <property type="entry name" value="ABC_TM1"/>
    <property type="match status" value="1"/>
</dbReference>
<evidence type="ECO:0000313" key="9">
    <source>
        <dbReference type="EMBL" id="ADI00691.1"/>
    </source>
</evidence>
<dbReference type="Pfam" id="PF00528">
    <property type="entry name" value="BPD_transp_1"/>
    <property type="match status" value="1"/>
</dbReference>
<reference evidence="9" key="1">
    <citation type="submission" date="2009-10" db="EMBL/GenBank/DDBJ databases">
        <title>Complete sequence of Bacillus selenitireducens MLS10.</title>
        <authorList>
            <consortium name="US DOE Joint Genome Institute"/>
            <person name="Lucas S."/>
            <person name="Copeland A."/>
            <person name="Lapidus A."/>
            <person name="Glavina del Rio T."/>
            <person name="Dalin E."/>
            <person name="Tice H."/>
            <person name="Bruce D."/>
            <person name="Goodwin L."/>
            <person name="Pitluck S."/>
            <person name="Sims D."/>
            <person name="Brettin T."/>
            <person name="Detter J.C."/>
            <person name="Han C."/>
            <person name="Larimer F."/>
            <person name="Land M."/>
            <person name="Hauser L."/>
            <person name="Kyrpides N."/>
            <person name="Ovchinnikova G."/>
            <person name="Stolz J."/>
        </authorList>
    </citation>
    <scope>NUCLEOTIDE SEQUENCE [LARGE SCALE GENOMIC DNA]</scope>
    <source>
        <strain evidence="9">MLS10</strain>
    </source>
</reference>
<keyword evidence="6 7" id="KW-0472">Membrane</keyword>
<feature type="transmembrane region" description="Helical" evidence="7">
    <location>
        <begin position="272"/>
        <end position="295"/>
    </location>
</feature>
<dbReference type="SUPFAM" id="SSF161098">
    <property type="entry name" value="MetI-like"/>
    <property type="match status" value="1"/>
</dbReference>
<dbReference type="Pfam" id="PF19300">
    <property type="entry name" value="BPD_transp_1_N"/>
    <property type="match status" value="1"/>
</dbReference>
<dbReference type="Proteomes" id="UP000000271">
    <property type="component" value="Chromosome"/>
</dbReference>
<dbReference type="InterPro" id="IPR045621">
    <property type="entry name" value="BPD_transp_1_N"/>
</dbReference>
<dbReference type="eggNOG" id="COG0601">
    <property type="taxonomic scope" value="Bacteria"/>
</dbReference>
<dbReference type="EMBL" id="CP001791">
    <property type="protein sequence ID" value="ADI00691.1"/>
    <property type="molecule type" value="Genomic_DNA"/>
</dbReference>
<evidence type="ECO:0000256" key="2">
    <source>
        <dbReference type="ARBA" id="ARBA00022448"/>
    </source>
</evidence>
<dbReference type="GO" id="GO:0055085">
    <property type="term" value="P:transmembrane transport"/>
    <property type="evidence" value="ECO:0007669"/>
    <property type="project" value="InterPro"/>
</dbReference>
<feature type="transmembrane region" description="Helical" evidence="7">
    <location>
        <begin position="168"/>
        <end position="185"/>
    </location>
</feature>